<dbReference type="Gene3D" id="1.25.40.380">
    <property type="entry name" value="Protein of unknown function DUF1810"/>
    <property type="match status" value="1"/>
</dbReference>
<protein>
    <submittedName>
        <fullName evidence="1">Uncharacterized protein, DUF1810 family</fullName>
    </submittedName>
</protein>
<evidence type="ECO:0000313" key="2">
    <source>
        <dbReference type="Proteomes" id="UP000185924"/>
    </source>
</evidence>
<dbReference type="RefSeq" id="WP_076421170.1">
    <property type="nucleotide sequence ID" value="NZ_FTNM01000001.1"/>
</dbReference>
<name>A0A1N6UC58_9BACT</name>
<dbReference type="Pfam" id="PF08837">
    <property type="entry name" value="DUF1810"/>
    <property type="match status" value="1"/>
</dbReference>
<dbReference type="STRING" id="1077936.SAMN05421545_0809"/>
<reference evidence="2" key="1">
    <citation type="submission" date="2017-01" db="EMBL/GenBank/DDBJ databases">
        <authorList>
            <person name="Varghese N."/>
            <person name="Submissions S."/>
        </authorList>
    </citation>
    <scope>NUCLEOTIDE SEQUENCE [LARGE SCALE GENOMIC DNA]</scope>
    <source>
        <strain evidence="2">DM9</strain>
    </source>
</reference>
<evidence type="ECO:0000313" key="1">
    <source>
        <dbReference type="EMBL" id="SIQ63160.1"/>
    </source>
</evidence>
<keyword evidence="2" id="KW-1185">Reference proteome</keyword>
<dbReference type="Proteomes" id="UP000185924">
    <property type="component" value="Unassembled WGS sequence"/>
</dbReference>
<dbReference type="OrthoDB" id="9801870at2"/>
<dbReference type="SUPFAM" id="SSF140736">
    <property type="entry name" value="Rv1873-like"/>
    <property type="match status" value="1"/>
</dbReference>
<dbReference type="InterPro" id="IPR014937">
    <property type="entry name" value="DUF1810"/>
</dbReference>
<sequence length="142" mass="16110">MSTENIPSLARFLDAQASSYEQALTEIKNGRKHSHWMWFIFPQLQGLGYSETARYYAIKDLEEARLYLQHPVLGQRLVEISKAMLALEGKTANQILGSPDDLKLRSSMTLFAKVPGADPVFKAVLDKYYSGKEDEKTLQLLK</sequence>
<dbReference type="EMBL" id="FTNM01000001">
    <property type="protein sequence ID" value="SIQ63160.1"/>
    <property type="molecule type" value="Genomic_DNA"/>
</dbReference>
<dbReference type="AlphaFoldDB" id="A0A1N6UC58"/>
<proteinExistence type="predicted"/>
<dbReference type="PIRSF" id="PIRSF008546">
    <property type="entry name" value="UCP008546"/>
    <property type="match status" value="1"/>
</dbReference>
<gene>
    <name evidence="1" type="ORF">SAMN05421545_0809</name>
</gene>
<dbReference type="InterPro" id="IPR036287">
    <property type="entry name" value="Rv1873-like_sf"/>
</dbReference>
<organism evidence="1 2">
    <name type="scientific">Pontibacter lucknowensis</name>
    <dbReference type="NCBI Taxonomy" id="1077936"/>
    <lineage>
        <taxon>Bacteria</taxon>
        <taxon>Pseudomonadati</taxon>
        <taxon>Bacteroidota</taxon>
        <taxon>Cytophagia</taxon>
        <taxon>Cytophagales</taxon>
        <taxon>Hymenobacteraceae</taxon>
        <taxon>Pontibacter</taxon>
    </lineage>
</organism>
<accession>A0A1N6UC58</accession>